<feature type="region of interest" description="Disordered" evidence="1">
    <location>
        <begin position="157"/>
        <end position="184"/>
    </location>
</feature>
<comment type="caution">
    <text evidence="2">The sequence shown here is derived from an EMBL/GenBank/DDBJ whole genome shotgun (WGS) entry which is preliminary data.</text>
</comment>
<name>A0ABS7QE37_9ACTN</name>
<keyword evidence="3" id="KW-1185">Reference proteome</keyword>
<evidence type="ECO:0000313" key="3">
    <source>
        <dbReference type="Proteomes" id="UP000778578"/>
    </source>
</evidence>
<evidence type="ECO:0000256" key="1">
    <source>
        <dbReference type="SAM" id="MobiDB-lite"/>
    </source>
</evidence>
<protein>
    <submittedName>
        <fullName evidence="2">Uncharacterized protein</fullName>
    </submittedName>
</protein>
<dbReference type="EMBL" id="JAINZZ010000026">
    <property type="protein sequence ID" value="MBY8880019.1"/>
    <property type="molecule type" value="Genomic_DNA"/>
</dbReference>
<dbReference type="RefSeq" id="WP_222964642.1">
    <property type="nucleotide sequence ID" value="NZ_JAINZZ010000026.1"/>
</dbReference>
<reference evidence="2 3" key="1">
    <citation type="submission" date="2021-08" db="EMBL/GenBank/DDBJ databases">
        <title>WGS of actinomycetes from Thailand.</title>
        <authorList>
            <person name="Thawai C."/>
        </authorList>
    </citation>
    <scope>NUCLEOTIDE SEQUENCE [LARGE SCALE GENOMIC DNA]</scope>
    <source>
        <strain evidence="2 3">PLK6-54</strain>
    </source>
</reference>
<sequence>MAAPDTRKARPAEATARRVEELLEHLAAHGDPAVARTAEDLVGALMEFYGSGLARMVALLSGRSGGPLEALLDDEMSAGLLVLHDLHPDDTARRVQRALRAAEASATEVTALDADAGLLRLRQEAGSGCGCGSGPARERIEDALACFAPEITSVTFEEPEAADREPVLLQIGTRPPGARPADTR</sequence>
<gene>
    <name evidence="2" type="ORF">K7862_20640</name>
</gene>
<organism evidence="2 3">
    <name type="scientific">Actinacidiphila acidipaludis</name>
    <dbReference type="NCBI Taxonomy" id="2873382"/>
    <lineage>
        <taxon>Bacteria</taxon>
        <taxon>Bacillati</taxon>
        <taxon>Actinomycetota</taxon>
        <taxon>Actinomycetes</taxon>
        <taxon>Kitasatosporales</taxon>
        <taxon>Streptomycetaceae</taxon>
        <taxon>Actinacidiphila</taxon>
    </lineage>
</organism>
<evidence type="ECO:0000313" key="2">
    <source>
        <dbReference type="EMBL" id="MBY8880019.1"/>
    </source>
</evidence>
<proteinExistence type="predicted"/>
<accession>A0ABS7QE37</accession>
<dbReference type="Proteomes" id="UP000778578">
    <property type="component" value="Unassembled WGS sequence"/>
</dbReference>